<dbReference type="EMBL" id="CP159837">
    <property type="protein sequence ID" value="XCM38726.1"/>
    <property type="molecule type" value="Genomic_DNA"/>
</dbReference>
<organism evidence="2">
    <name type="scientific">Planktothricoides raciborskii GIHE-MW2</name>
    <dbReference type="NCBI Taxonomy" id="2792601"/>
    <lineage>
        <taxon>Bacteria</taxon>
        <taxon>Bacillati</taxon>
        <taxon>Cyanobacteriota</taxon>
        <taxon>Cyanophyceae</taxon>
        <taxon>Oscillatoriophycideae</taxon>
        <taxon>Oscillatoriales</taxon>
        <taxon>Oscillatoriaceae</taxon>
        <taxon>Planktothricoides</taxon>
    </lineage>
</organism>
<keyword evidence="1" id="KW-0472">Membrane</keyword>
<dbReference type="InterPro" id="IPR022051">
    <property type="entry name" value="DUF3611"/>
</dbReference>
<gene>
    <name evidence="2" type="ORF">ABWT76_001592</name>
</gene>
<keyword evidence="1" id="KW-1133">Transmembrane helix</keyword>
<feature type="transmembrane region" description="Helical" evidence="1">
    <location>
        <begin position="26"/>
        <end position="49"/>
    </location>
</feature>
<dbReference type="PANTHER" id="PTHR34548">
    <property type="entry name" value="PROTEIN TIC 21, CHLOROPLASTIC"/>
    <property type="match status" value="1"/>
</dbReference>
<evidence type="ECO:0000313" key="2">
    <source>
        <dbReference type="EMBL" id="XCM38726.1"/>
    </source>
</evidence>
<reference evidence="2" key="1">
    <citation type="submission" date="2024-07" db="EMBL/GenBank/DDBJ databases">
        <authorList>
            <person name="Kim Y.J."/>
            <person name="Jeong J.Y."/>
        </authorList>
    </citation>
    <scope>NUCLEOTIDE SEQUENCE</scope>
    <source>
        <strain evidence="2">GIHE-MW2</strain>
    </source>
</reference>
<evidence type="ECO:0000256" key="1">
    <source>
        <dbReference type="SAM" id="Phobius"/>
    </source>
</evidence>
<feature type="transmembrane region" description="Helical" evidence="1">
    <location>
        <begin position="166"/>
        <end position="190"/>
    </location>
</feature>
<dbReference type="RefSeq" id="WP_054465940.1">
    <property type="nucleotide sequence ID" value="NZ_CP159837.1"/>
</dbReference>
<proteinExistence type="predicted"/>
<name>A0AAU8JIU3_9CYAN</name>
<sequence length="198" mass="21347">MRNNSEPPALPPAVQRVIPAFRLGGWISFWVQVVLAVVASIIFLFAIIFETSNSGASGGGSNPGTSAGIFFAVSGIIALLVSIYWSFRYTRLALQLKASQASLRPKKADAMQILRLGVIINLVGMFLSLLAAESISGILLGKALQSQAARVSLTVPMQQLIQPLDIFVILANTHTIFAHFIGLVTGLWVINWITRDNS</sequence>
<feature type="transmembrane region" description="Helical" evidence="1">
    <location>
        <begin position="69"/>
        <end position="87"/>
    </location>
</feature>
<accession>A0AAU8JIU3</accession>
<feature type="transmembrane region" description="Helical" evidence="1">
    <location>
        <begin position="113"/>
        <end position="132"/>
    </location>
</feature>
<keyword evidence="1" id="KW-0812">Transmembrane</keyword>
<dbReference type="Pfam" id="PF12263">
    <property type="entry name" value="DUF3611"/>
    <property type="match status" value="1"/>
</dbReference>
<protein>
    <submittedName>
        <fullName evidence="2">DUF3611 family protein</fullName>
    </submittedName>
</protein>
<dbReference type="AlphaFoldDB" id="A0AAU8JIU3"/>
<dbReference type="PANTHER" id="PTHR34548:SF2">
    <property type="entry name" value="PROTEIN TIC 21, CHLOROPLASTIC"/>
    <property type="match status" value="1"/>
</dbReference>